<evidence type="ECO:0000313" key="1">
    <source>
        <dbReference type="EMBL" id="MEK8049218.1"/>
    </source>
</evidence>
<organism evidence="1 2">
    <name type="scientific">Pseudaquabacterium inlustre</name>
    <dbReference type="NCBI Taxonomy" id="2984192"/>
    <lineage>
        <taxon>Bacteria</taxon>
        <taxon>Pseudomonadati</taxon>
        <taxon>Pseudomonadota</taxon>
        <taxon>Betaproteobacteria</taxon>
        <taxon>Burkholderiales</taxon>
        <taxon>Sphaerotilaceae</taxon>
        <taxon>Pseudaquabacterium</taxon>
    </lineage>
</organism>
<evidence type="ECO:0000313" key="2">
    <source>
        <dbReference type="Proteomes" id="UP001365405"/>
    </source>
</evidence>
<proteinExistence type="predicted"/>
<dbReference type="RefSeq" id="WP_341408889.1">
    <property type="nucleotide sequence ID" value="NZ_JBBUTH010000001.1"/>
</dbReference>
<dbReference type="Proteomes" id="UP001365405">
    <property type="component" value="Unassembled WGS sequence"/>
</dbReference>
<dbReference type="EMBL" id="JBBUTH010000001">
    <property type="protein sequence ID" value="MEK8049218.1"/>
    <property type="molecule type" value="Genomic_DNA"/>
</dbReference>
<name>A0ABU9CBT9_9BURK</name>
<comment type="caution">
    <text evidence="1">The sequence shown here is derived from an EMBL/GenBank/DDBJ whole genome shotgun (WGS) entry which is preliminary data.</text>
</comment>
<reference evidence="1 2" key="1">
    <citation type="submission" date="2024-04" db="EMBL/GenBank/DDBJ databases">
        <title>Novel species of the genus Ideonella isolated from streams.</title>
        <authorList>
            <person name="Lu H."/>
        </authorList>
    </citation>
    <scope>NUCLEOTIDE SEQUENCE [LARGE SCALE GENOMIC DNA]</scope>
    <source>
        <strain evidence="1 2">DXS22W</strain>
    </source>
</reference>
<gene>
    <name evidence="1" type="ORF">AACH10_03105</name>
</gene>
<sequence>MPFLPTFTMLSRESALTALEIALHPATDLLVADGVDREELTRFLEQDLRASLCDPFQVTIEEFQPNLKAALSSRELAVFCVATRSGTSLFYHPQTHRFFGAHGQAPHGLVRQAIQASPLACWAGSVRLALRGN</sequence>
<keyword evidence="2" id="KW-1185">Reference proteome</keyword>
<protein>
    <submittedName>
        <fullName evidence="1">Uncharacterized protein</fullName>
    </submittedName>
</protein>
<accession>A0ABU9CBT9</accession>